<accession>A0ABQ4CHP0</accession>
<dbReference type="Gene3D" id="3.10.180.10">
    <property type="entry name" value="2,3-Dihydroxybiphenyl 1,2-Dioxygenase, domain 1"/>
    <property type="match status" value="1"/>
</dbReference>
<dbReference type="PANTHER" id="PTHR35908:SF1">
    <property type="entry name" value="CONSERVED PROTEIN"/>
    <property type="match status" value="1"/>
</dbReference>
<dbReference type="InterPro" id="IPR041581">
    <property type="entry name" value="Glyoxalase_6"/>
</dbReference>
<name>A0ABQ4CHP0_9ACTN</name>
<proteinExistence type="predicted"/>
<evidence type="ECO:0000313" key="2">
    <source>
        <dbReference type="EMBL" id="GIF70814.1"/>
    </source>
</evidence>
<feature type="domain" description="Glyoxalase-like" evidence="1">
    <location>
        <begin position="6"/>
        <end position="149"/>
    </location>
</feature>
<protein>
    <submittedName>
        <fullName evidence="2">Glyoxalase</fullName>
    </submittedName>
</protein>
<evidence type="ECO:0000259" key="1">
    <source>
        <dbReference type="Pfam" id="PF18029"/>
    </source>
</evidence>
<dbReference type="InterPro" id="IPR029068">
    <property type="entry name" value="Glyas_Bleomycin-R_OHBP_Dase"/>
</dbReference>
<dbReference type="SUPFAM" id="SSF54593">
    <property type="entry name" value="Glyoxalase/Bleomycin resistance protein/Dihydroxybiphenyl dioxygenase"/>
    <property type="match status" value="1"/>
</dbReference>
<dbReference type="EMBL" id="BONE01000002">
    <property type="protein sequence ID" value="GIF70814.1"/>
    <property type="molecule type" value="Genomic_DNA"/>
</dbReference>
<comment type="caution">
    <text evidence="2">The sequence shown here is derived from an EMBL/GenBank/DDBJ whole genome shotgun (WGS) entry which is preliminary data.</text>
</comment>
<evidence type="ECO:0000313" key="3">
    <source>
        <dbReference type="Proteomes" id="UP000604117"/>
    </source>
</evidence>
<dbReference type="Pfam" id="PF18029">
    <property type="entry name" value="Glyoxalase_6"/>
    <property type="match status" value="1"/>
</dbReference>
<organism evidence="2 3">
    <name type="scientific">Asanoa siamensis</name>
    <dbReference type="NCBI Taxonomy" id="926357"/>
    <lineage>
        <taxon>Bacteria</taxon>
        <taxon>Bacillati</taxon>
        <taxon>Actinomycetota</taxon>
        <taxon>Actinomycetes</taxon>
        <taxon>Micromonosporales</taxon>
        <taxon>Micromonosporaceae</taxon>
        <taxon>Asanoa</taxon>
    </lineage>
</organism>
<dbReference type="Proteomes" id="UP000604117">
    <property type="component" value="Unassembled WGS sequence"/>
</dbReference>
<gene>
    <name evidence="2" type="ORF">Asi02nite_03320</name>
</gene>
<sequence length="150" mass="16154">MTTSFQITIDCASPTSQAAFWATALGYDLAPPPSGFASWHAWYRSVGVPEAELAGAPDLPDRLVDPAGVGPRFWFQQVPEGKTVKNRLHLDLDVSGGRSRPLAERRAAVEAEVARLCAAGASVFRVLDDPGNDYFAVTMQDPEGNEFCVS</sequence>
<dbReference type="RefSeq" id="WP_203710479.1">
    <property type="nucleotide sequence ID" value="NZ_BONE01000002.1"/>
</dbReference>
<keyword evidence="3" id="KW-1185">Reference proteome</keyword>
<reference evidence="2 3" key="1">
    <citation type="submission" date="2021-01" db="EMBL/GenBank/DDBJ databases">
        <title>Whole genome shotgun sequence of Asanoa siamensis NBRC 107932.</title>
        <authorList>
            <person name="Komaki H."/>
            <person name="Tamura T."/>
        </authorList>
    </citation>
    <scope>NUCLEOTIDE SEQUENCE [LARGE SCALE GENOMIC DNA]</scope>
    <source>
        <strain evidence="2 3">NBRC 107932</strain>
    </source>
</reference>
<dbReference type="PANTHER" id="PTHR35908">
    <property type="entry name" value="HYPOTHETICAL FUSION PROTEIN"/>
    <property type="match status" value="1"/>
</dbReference>